<protein>
    <submittedName>
        <fullName evidence="8">Putative outer membrane starch-binding protein</fullName>
    </submittedName>
</protein>
<comment type="similarity">
    <text evidence="2">Belongs to the SusD family.</text>
</comment>
<dbReference type="EMBL" id="QLLL01000004">
    <property type="protein sequence ID" value="RAJ05317.1"/>
    <property type="molecule type" value="Genomic_DNA"/>
</dbReference>
<comment type="caution">
    <text evidence="8">The sequence shown here is derived from an EMBL/GenBank/DDBJ whole genome shotgun (WGS) entry which is preliminary data.</text>
</comment>
<evidence type="ECO:0000256" key="2">
    <source>
        <dbReference type="ARBA" id="ARBA00006275"/>
    </source>
</evidence>
<dbReference type="InterPro" id="IPR011990">
    <property type="entry name" value="TPR-like_helical_dom_sf"/>
</dbReference>
<reference evidence="8 9" key="1">
    <citation type="submission" date="2018-06" db="EMBL/GenBank/DDBJ databases">
        <title>Genomic Encyclopedia of Archaeal and Bacterial Type Strains, Phase II (KMG-II): from individual species to whole genera.</title>
        <authorList>
            <person name="Goeker M."/>
        </authorList>
    </citation>
    <scope>NUCLEOTIDE SEQUENCE [LARGE SCALE GENOMIC DNA]</scope>
    <source>
        <strain evidence="8 9">DSM 23857</strain>
    </source>
</reference>
<dbReference type="GO" id="GO:0009279">
    <property type="term" value="C:cell outer membrane"/>
    <property type="evidence" value="ECO:0007669"/>
    <property type="project" value="UniProtKB-SubCell"/>
</dbReference>
<comment type="subcellular location">
    <subcellularLocation>
        <location evidence="1">Cell outer membrane</location>
    </subcellularLocation>
</comment>
<evidence type="ECO:0000256" key="5">
    <source>
        <dbReference type="ARBA" id="ARBA00023237"/>
    </source>
</evidence>
<dbReference type="Gene3D" id="1.25.40.390">
    <property type="match status" value="1"/>
</dbReference>
<feature type="domain" description="RagB/SusD" evidence="6">
    <location>
        <begin position="366"/>
        <end position="579"/>
    </location>
</feature>
<dbReference type="Pfam" id="PF14322">
    <property type="entry name" value="SusD-like_3"/>
    <property type="match status" value="1"/>
</dbReference>
<dbReference type="Pfam" id="PF07980">
    <property type="entry name" value="SusD_RagB"/>
    <property type="match status" value="1"/>
</dbReference>
<keyword evidence="4" id="KW-0472">Membrane</keyword>
<name>A0A327QU90_9BACT</name>
<dbReference type="Proteomes" id="UP000249547">
    <property type="component" value="Unassembled WGS sequence"/>
</dbReference>
<gene>
    <name evidence="8" type="ORF">LX64_02474</name>
</gene>
<evidence type="ECO:0000259" key="6">
    <source>
        <dbReference type="Pfam" id="PF07980"/>
    </source>
</evidence>
<keyword evidence="5" id="KW-0998">Cell outer membrane</keyword>
<dbReference type="InterPro" id="IPR033985">
    <property type="entry name" value="SusD-like_N"/>
</dbReference>
<evidence type="ECO:0000313" key="8">
    <source>
        <dbReference type="EMBL" id="RAJ05317.1"/>
    </source>
</evidence>
<proteinExistence type="inferred from homology"/>
<dbReference type="SUPFAM" id="SSF48452">
    <property type="entry name" value="TPR-like"/>
    <property type="match status" value="1"/>
</dbReference>
<dbReference type="AlphaFoldDB" id="A0A327QU90"/>
<evidence type="ECO:0000313" key="9">
    <source>
        <dbReference type="Proteomes" id="UP000249547"/>
    </source>
</evidence>
<keyword evidence="3" id="KW-0732">Signal</keyword>
<sequence length="580" mass="65675">MALCLAGYLMLTSSCNKYLEVTPVSSFDPSFVFDNVPNATKAVLGAYADLTGDQAYGIRVSMYYPYDNDEMMGQGGTPYPDNERRDIAHYRANANNTQLAAPFAQLYNGIERANMCIYYIPKMNLYTNGTENDKKELRRLHGEALTLRAQYYLELLRNWGDLPAHFEPAFLETDLYKNKTDRDTIYNRLIADLAVAADLLPWRTQTSTKDERITQGAARALRARIALYRGGYALRKSRQMERKADYLTYYKIARDECEIIMNRRGDHNLNPSYQSVFKDFVCARRVDTYGEIIWEVGMAGGSSAAGDSKLGYYNGPRWGSTGNAALTVLPTYFYSFDSLDTRRDVMCAPYEFNTNGTFKARPLQQMVDGKFRRDWMSNPVSISSVAQYFGLNWPLIRFSDVLLMYAEAENELNSGPTANAIAAVKEVRKRAFGNNTDPVTVPTAYQDFFAFVVKERSLELGGEGHRKYDLIRWNLLATKLNETKQTLADMAAKKAPWNTYPANMYFKNNSTELIWSNSYYKPSTSAPSGYTSVAWIGTAINTTLVTYFAESFTPNKSELLPIPQSVLDANKILTQDYGHN</sequence>
<evidence type="ECO:0000259" key="7">
    <source>
        <dbReference type="Pfam" id="PF14322"/>
    </source>
</evidence>
<accession>A0A327QU90</accession>
<evidence type="ECO:0000256" key="1">
    <source>
        <dbReference type="ARBA" id="ARBA00004442"/>
    </source>
</evidence>
<evidence type="ECO:0000256" key="4">
    <source>
        <dbReference type="ARBA" id="ARBA00023136"/>
    </source>
</evidence>
<keyword evidence="9" id="KW-1185">Reference proteome</keyword>
<dbReference type="InterPro" id="IPR012944">
    <property type="entry name" value="SusD_RagB_dom"/>
</dbReference>
<evidence type="ECO:0000256" key="3">
    <source>
        <dbReference type="ARBA" id="ARBA00022729"/>
    </source>
</evidence>
<organism evidence="8 9">
    <name type="scientific">Chitinophaga skermanii</name>
    <dbReference type="NCBI Taxonomy" id="331697"/>
    <lineage>
        <taxon>Bacteria</taxon>
        <taxon>Pseudomonadati</taxon>
        <taxon>Bacteroidota</taxon>
        <taxon>Chitinophagia</taxon>
        <taxon>Chitinophagales</taxon>
        <taxon>Chitinophagaceae</taxon>
        <taxon>Chitinophaga</taxon>
    </lineage>
</organism>
<feature type="domain" description="SusD-like N-terminal" evidence="7">
    <location>
        <begin position="92"/>
        <end position="227"/>
    </location>
</feature>